<protein>
    <submittedName>
        <fullName evidence="1">Uncharacterized protein</fullName>
    </submittedName>
</protein>
<gene>
    <name evidence="1" type="ORF">A1332_08160</name>
</gene>
<dbReference type="Proteomes" id="UP000078090">
    <property type="component" value="Unassembled WGS sequence"/>
</dbReference>
<dbReference type="RefSeq" id="WP_064007226.1">
    <property type="nucleotide sequence ID" value="NZ_LUUG01000047.1"/>
</dbReference>
<comment type="caution">
    <text evidence="1">The sequence shown here is derived from an EMBL/GenBank/DDBJ whole genome shotgun (WGS) entry which is preliminary data.</text>
</comment>
<accession>A0A177MTA5</accession>
<sequence length="285" mass="31166">MKINMEMIFLAIMGFSLMAESSSVSVKVPSLYDNGPKDVSAINLDPNEITIIMLLESVMDISSSAILAGGCQSFEDSYSIEISADGNINSAETNFAKISSPKSGDPLILNSIIEAPIDFFGQNFTISQTKKNKLKDTLISDYSATLTVNHGLTLLSMHSKSNIQGQNHSVIPYQNLVNKNVYIETPQGNSSIYINGWGVRSLSSVGYPANLDWIRFKALRTGGQLIRLVLQADRLVGASACRILIDSAVESDKTNKESKKHLVFKGNMVVSKPLRYEEEPAVFAF</sequence>
<reference evidence="1 2" key="1">
    <citation type="submission" date="2016-03" db="EMBL/GenBank/DDBJ databases">
        <authorList>
            <person name="Ploux O."/>
        </authorList>
    </citation>
    <scope>NUCLEOTIDE SEQUENCE [LARGE SCALE GENOMIC DNA]</scope>
    <source>
        <strain evidence="1 2">R-45363</strain>
    </source>
</reference>
<evidence type="ECO:0000313" key="2">
    <source>
        <dbReference type="Proteomes" id="UP000078090"/>
    </source>
</evidence>
<dbReference type="OrthoDB" id="5568222at2"/>
<evidence type="ECO:0000313" key="1">
    <source>
        <dbReference type="EMBL" id="OAI08140.1"/>
    </source>
</evidence>
<organism evidence="1 2">
    <name type="scientific">Methylomonas methanica</name>
    <dbReference type="NCBI Taxonomy" id="421"/>
    <lineage>
        <taxon>Bacteria</taxon>
        <taxon>Pseudomonadati</taxon>
        <taxon>Pseudomonadota</taxon>
        <taxon>Gammaproteobacteria</taxon>
        <taxon>Methylococcales</taxon>
        <taxon>Methylococcaceae</taxon>
        <taxon>Methylomonas</taxon>
    </lineage>
</organism>
<proteinExistence type="predicted"/>
<dbReference type="AlphaFoldDB" id="A0A177MTA5"/>
<name>A0A177MTA5_METMH</name>
<dbReference type="EMBL" id="LUUG01000047">
    <property type="protein sequence ID" value="OAI08140.1"/>
    <property type="molecule type" value="Genomic_DNA"/>
</dbReference>